<dbReference type="EMBL" id="BQNB010019301">
    <property type="protein sequence ID" value="GJT83873.1"/>
    <property type="molecule type" value="Genomic_DNA"/>
</dbReference>
<organism evidence="2 3">
    <name type="scientific">Tanacetum coccineum</name>
    <dbReference type="NCBI Taxonomy" id="301880"/>
    <lineage>
        <taxon>Eukaryota</taxon>
        <taxon>Viridiplantae</taxon>
        <taxon>Streptophyta</taxon>
        <taxon>Embryophyta</taxon>
        <taxon>Tracheophyta</taxon>
        <taxon>Spermatophyta</taxon>
        <taxon>Magnoliopsida</taxon>
        <taxon>eudicotyledons</taxon>
        <taxon>Gunneridae</taxon>
        <taxon>Pentapetalae</taxon>
        <taxon>asterids</taxon>
        <taxon>campanulids</taxon>
        <taxon>Asterales</taxon>
        <taxon>Asteraceae</taxon>
        <taxon>Asteroideae</taxon>
        <taxon>Anthemideae</taxon>
        <taxon>Anthemidinae</taxon>
        <taxon>Tanacetum</taxon>
    </lineage>
</organism>
<accession>A0ABQ5H9S8</accession>
<feature type="region of interest" description="Disordered" evidence="1">
    <location>
        <begin position="19"/>
        <end position="131"/>
    </location>
</feature>
<reference evidence="2" key="1">
    <citation type="journal article" date="2022" name="Int. J. Mol. Sci.">
        <title>Draft Genome of Tanacetum Coccineum: Genomic Comparison of Closely Related Tanacetum-Family Plants.</title>
        <authorList>
            <person name="Yamashiro T."/>
            <person name="Shiraishi A."/>
            <person name="Nakayama K."/>
            <person name="Satake H."/>
        </authorList>
    </citation>
    <scope>NUCLEOTIDE SEQUENCE</scope>
</reference>
<evidence type="ECO:0000313" key="2">
    <source>
        <dbReference type="EMBL" id="GJT83873.1"/>
    </source>
</evidence>
<evidence type="ECO:0000256" key="1">
    <source>
        <dbReference type="SAM" id="MobiDB-lite"/>
    </source>
</evidence>
<feature type="compositionally biased region" description="Basic and acidic residues" evidence="1">
    <location>
        <begin position="83"/>
        <end position="117"/>
    </location>
</feature>
<name>A0ABQ5H9S8_9ASTR</name>
<keyword evidence="3" id="KW-1185">Reference proteome</keyword>
<protein>
    <submittedName>
        <fullName evidence="2">Uncharacterized protein</fullName>
    </submittedName>
</protein>
<sequence>MHQPWRTFAAIINKCLLRKTTGGSGDGAGLEPEVPDEQKGKSIDTHEGIDLKPRVPDVSKADSSESKYESWGVSDDDDDDKQGDDKRTESDDDKSVDLNKTYSEKETQEDEFVHTPEDYVPTDDETNDIDNEEYRKIKEEIVRILILFNQLNIS</sequence>
<reference evidence="2" key="2">
    <citation type="submission" date="2022-01" db="EMBL/GenBank/DDBJ databases">
        <authorList>
            <person name="Yamashiro T."/>
            <person name="Shiraishi A."/>
            <person name="Satake H."/>
            <person name="Nakayama K."/>
        </authorList>
    </citation>
    <scope>NUCLEOTIDE SEQUENCE</scope>
</reference>
<feature type="compositionally biased region" description="Acidic residues" evidence="1">
    <location>
        <begin position="120"/>
        <end position="131"/>
    </location>
</feature>
<feature type="compositionally biased region" description="Basic and acidic residues" evidence="1">
    <location>
        <begin position="36"/>
        <end position="68"/>
    </location>
</feature>
<proteinExistence type="predicted"/>
<gene>
    <name evidence="2" type="ORF">Tco_1058215</name>
</gene>
<evidence type="ECO:0000313" key="3">
    <source>
        <dbReference type="Proteomes" id="UP001151760"/>
    </source>
</evidence>
<comment type="caution">
    <text evidence="2">The sequence shown here is derived from an EMBL/GenBank/DDBJ whole genome shotgun (WGS) entry which is preliminary data.</text>
</comment>
<dbReference type="Proteomes" id="UP001151760">
    <property type="component" value="Unassembled WGS sequence"/>
</dbReference>